<evidence type="ECO:0000313" key="5">
    <source>
        <dbReference type="EMBL" id="ALN78378.1"/>
    </source>
</evidence>
<organism evidence="5 6">
    <name type="scientific">Lysobacter antibioticus</name>
    <dbReference type="NCBI Taxonomy" id="84531"/>
    <lineage>
        <taxon>Bacteria</taxon>
        <taxon>Pseudomonadati</taxon>
        <taxon>Pseudomonadota</taxon>
        <taxon>Gammaproteobacteria</taxon>
        <taxon>Lysobacterales</taxon>
        <taxon>Lysobacteraceae</taxon>
        <taxon>Lysobacter</taxon>
    </lineage>
</organism>
<dbReference type="KEGG" id="lab:LA76x_0216"/>
<dbReference type="AlphaFoldDB" id="A0A0S2F4B8"/>
<keyword evidence="2 5" id="KW-0808">Transferase</keyword>
<feature type="region of interest" description="Disordered" evidence="3">
    <location>
        <begin position="1"/>
        <end position="20"/>
    </location>
</feature>
<dbReference type="GO" id="GO:0008897">
    <property type="term" value="F:holo-[acyl-carrier-protein] synthase activity"/>
    <property type="evidence" value="ECO:0007669"/>
    <property type="project" value="InterPro"/>
</dbReference>
<dbReference type="InterPro" id="IPR008278">
    <property type="entry name" value="4-PPantetheinyl_Trfase_dom"/>
</dbReference>
<dbReference type="PATRIC" id="fig|84531.8.peg.221"/>
<evidence type="ECO:0000259" key="4">
    <source>
        <dbReference type="Pfam" id="PF01648"/>
    </source>
</evidence>
<evidence type="ECO:0000256" key="2">
    <source>
        <dbReference type="ARBA" id="ARBA00022679"/>
    </source>
</evidence>
<evidence type="ECO:0000313" key="6">
    <source>
        <dbReference type="Proteomes" id="UP000060787"/>
    </source>
</evidence>
<gene>
    <name evidence="5" type="ORF">LA76x_0216</name>
</gene>
<reference evidence="5 6" key="1">
    <citation type="journal article" date="2015" name="BMC Genomics">
        <title>Comparative genomics and metabolic profiling of the genus Lysobacter.</title>
        <authorList>
            <person name="de Bruijn I."/>
            <person name="Cheng X."/>
            <person name="de Jager V."/>
            <person name="Exposito R.G."/>
            <person name="Watrous J."/>
            <person name="Patel N."/>
            <person name="Postma J."/>
            <person name="Dorrestein P.C."/>
            <person name="Kobayashi D."/>
            <person name="Raaijmakers J.M."/>
        </authorList>
    </citation>
    <scope>NUCLEOTIDE SEQUENCE [LARGE SCALE GENOMIC DNA]</scope>
    <source>
        <strain evidence="5 6">76</strain>
    </source>
</reference>
<dbReference type="GO" id="GO:0000287">
    <property type="term" value="F:magnesium ion binding"/>
    <property type="evidence" value="ECO:0007669"/>
    <property type="project" value="InterPro"/>
</dbReference>
<feature type="domain" description="4'-phosphopantetheinyl transferase" evidence="4">
    <location>
        <begin position="92"/>
        <end position="170"/>
    </location>
</feature>
<dbReference type="Gene3D" id="3.90.470.20">
    <property type="entry name" value="4'-phosphopantetheinyl transferase domain"/>
    <property type="match status" value="1"/>
</dbReference>
<evidence type="ECO:0000256" key="3">
    <source>
        <dbReference type="SAM" id="MobiDB-lite"/>
    </source>
</evidence>
<dbReference type="GO" id="GO:0019878">
    <property type="term" value="P:lysine biosynthetic process via aminoadipic acid"/>
    <property type="evidence" value="ECO:0007669"/>
    <property type="project" value="TreeGrafter"/>
</dbReference>
<accession>A0A0S2F4B8</accession>
<dbReference type="EMBL" id="CP011129">
    <property type="protein sequence ID" value="ALN78378.1"/>
    <property type="molecule type" value="Genomic_DNA"/>
</dbReference>
<feature type="compositionally biased region" description="Polar residues" evidence="3">
    <location>
        <begin position="1"/>
        <end position="13"/>
    </location>
</feature>
<dbReference type="Proteomes" id="UP000060787">
    <property type="component" value="Chromosome"/>
</dbReference>
<dbReference type="InterPro" id="IPR050559">
    <property type="entry name" value="P-Pant_transferase_sf"/>
</dbReference>
<dbReference type="Pfam" id="PF01648">
    <property type="entry name" value="ACPS"/>
    <property type="match status" value="1"/>
</dbReference>
<dbReference type="eggNOG" id="COG2091">
    <property type="taxonomic scope" value="Bacteria"/>
</dbReference>
<keyword evidence="6" id="KW-1185">Reference proteome</keyword>
<dbReference type="STRING" id="84531.LA76x_0216"/>
<dbReference type="PANTHER" id="PTHR12215">
    <property type="entry name" value="PHOSPHOPANTETHEINE TRANSFERASE"/>
    <property type="match status" value="1"/>
</dbReference>
<name>A0A0S2F4B8_LYSAN</name>
<dbReference type="RefSeq" id="WP_082647607.1">
    <property type="nucleotide sequence ID" value="NZ_CP011129.1"/>
</dbReference>
<evidence type="ECO:0000256" key="1">
    <source>
        <dbReference type="ARBA" id="ARBA00010990"/>
    </source>
</evidence>
<dbReference type="InterPro" id="IPR037143">
    <property type="entry name" value="4-PPantetheinyl_Trfase_dom_sf"/>
</dbReference>
<dbReference type="PANTHER" id="PTHR12215:SF10">
    <property type="entry name" value="L-AMINOADIPATE-SEMIALDEHYDE DEHYDROGENASE-PHOSPHOPANTETHEINYL TRANSFERASE"/>
    <property type="match status" value="1"/>
</dbReference>
<dbReference type="GO" id="GO:0005829">
    <property type="term" value="C:cytosol"/>
    <property type="evidence" value="ECO:0007669"/>
    <property type="project" value="TreeGrafter"/>
</dbReference>
<dbReference type="SUPFAM" id="SSF56214">
    <property type="entry name" value="4'-phosphopantetheinyl transferase"/>
    <property type="match status" value="1"/>
</dbReference>
<protein>
    <submittedName>
        <fullName evidence="5">4'-phosphopantetheinyl transferase superfamily protein</fullName>
    </submittedName>
</protein>
<sequence>MSLSGRSPSSVDTYSERSDGHGVRWTWLPHRHGRPAEPEAREWLAGQLGDPALSLTRDGRQRPHLDPPHDRYDCNWSHSGERLLVALALQARVGVDLERLQRRPRALEVSARFFTDRESDWLRAHPDRDRAFLRLWCAKEAVLKAHGHGLSFGLDKLRFEERDDKLRLVECDPALGRAEQWTLREIEPAPGYLGALAWRPFAE</sequence>
<proteinExistence type="inferred from homology"/>
<comment type="similarity">
    <text evidence="1">Belongs to the P-Pant transferase superfamily. Gsp/Sfp/HetI/AcpT family.</text>
</comment>